<keyword evidence="3" id="KW-0282">Flagellum</keyword>
<evidence type="ECO:0000256" key="5">
    <source>
        <dbReference type="ARBA" id="ARBA00023069"/>
    </source>
</evidence>
<evidence type="ECO:0000259" key="14">
    <source>
        <dbReference type="Pfam" id="PF14772"/>
    </source>
</evidence>
<dbReference type="InterPro" id="IPR039505">
    <property type="entry name" value="DRC1/2_N"/>
</dbReference>
<proteinExistence type="inferred from homology"/>
<evidence type="ECO:0000256" key="8">
    <source>
        <dbReference type="ARBA" id="ARBA00037841"/>
    </source>
</evidence>
<dbReference type="AlphaFoldDB" id="A0AAV1GP84"/>
<feature type="coiled-coil region" evidence="13">
    <location>
        <begin position="211"/>
        <end position="275"/>
    </location>
</feature>
<evidence type="ECO:0000256" key="12">
    <source>
        <dbReference type="ARBA" id="ARBA00045865"/>
    </source>
</evidence>
<feature type="domain" description="Dynein regulatory complex protein 1/2 N-terminal" evidence="14">
    <location>
        <begin position="25"/>
        <end position="125"/>
    </location>
</feature>
<comment type="similarity">
    <text evidence="9">Belongs to the DRC2 family.</text>
</comment>
<feature type="coiled-coil region" evidence="13">
    <location>
        <begin position="19"/>
        <end position="46"/>
    </location>
</feature>
<evidence type="ECO:0000313" key="15">
    <source>
        <dbReference type="EMBL" id="CAJ1074869.1"/>
    </source>
</evidence>
<dbReference type="InterPro" id="IPR039750">
    <property type="entry name" value="DRC1/DRC2"/>
</dbReference>
<comment type="subcellular location">
    <subcellularLocation>
        <location evidence="1">Cytoplasm</location>
        <location evidence="1">Cytoskeleton</location>
        <location evidence="1">Flagellum axoneme</location>
    </subcellularLocation>
    <subcellularLocation>
        <location evidence="8">Cytoplasm</location>
        <location evidence="8">Cytoskeleton</location>
        <location evidence="8">Flagellum basal body</location>
    </subcellularLocation>
</comment>
<dbReference type="Pfam" id="PF14772">
    <property type="entry name" value="NYD-SP28"/>
    <property type="match status" value="1"/>
</dbReference>
<evidence type="ECO:0000256" key="4">
    <source>
        <dbReference type="ARBA" id="ARBA00023054"/>
    </source>
</evidence>
<dbReference type="GO" id="GO:0070286">
    <property type="term" value="P:axonemal dynein complex assembly"/>
    <property type="evidence" value="ECO:0007669"/>
    <property type="project" value="InterPro"/>
</dbReference>
<evidence type="ECO:0000313" key="16">
    <source>
        <dbReference type="Proteomes" id="UP001178508"/>
    </source>
</evidence>
<sequence length="465" mass="53815">MPKRVKKGGGGGGKTEGERLLFLQQRAQAEEEMAKKKEEILTLYLKDKLQKEERNTAMNLMKINDGWRSILRQSRAAELRKDMEVLMPTFETQLDAMDDLIKNLVTALQEAERHSARVRRVHLQHLDRLLVLQHRRLGLVQQQWEGGLQQLSSRFSSDRKQILEQSEQRTAHLEDVEFAMTMEEEDVTREIQTLFDAVIQSYKEAYPDTKASLQVNQRDELKEERRRLEKTKRDFEQLESKEDRLLDHQRHVQTVQKNKEEVKKTQETVVHLKKKLVSNEAKKQSMEQDLVAQRNLRGPKTHELQNQLVQTRAAARKKLSDLTMQSDAATKKLKAVIAKGEKVVRAGEMCQKMEDKVRLLLRPEELRQEPGADPQEPAEKPELLHLTRRVAAAALQREVLKRHKEDLSRENQQLKLLLRQHLDAETIGGQQLTIDPAPLSGSPLTTRTHITVIEGVHAMKHALRD</sequence>
<keyword evidence="5" id="KW-0969">Cilium</keyword>
<keyword evidence="4 13" id="KW-0175">Coiled coil</keyword>
<protein>
    <recommendedName>
        <fullName evidence="10">Dynein regulatory complex subunit 2</fullName>
    </recommendedName>
    <alternativeName>
        <fullName evidence="11">Coiled-coil domain-containing protein 65</fullName>
    </alternativeName>
</protein>
<dbReference type="PANTHER" id="PTHR21625:SF0">
    <property type="entry name" value="DYNEIN REGULATORY COMPLEX SUBUNIT 2"/>
    <property type="match status" value="1"/>
</dbReference>
<evidence type="ECO:0000256" key="3">
    <source>
        <dbReference type="ARBA" id="ARBA00022846"/>
    </source>
</evidence>
<dbReference type="Proteomes" id="UP001178508">
    <property type="component" value="Chromosome 15"/>
</dbReference>
<comment type="function">
    <text evidence="12">Component of the nexin-dynein regulatory complex (N-DRC), a key regulator of ciliary/flagellar motility which maintains the alignment and integrity of the distal axoneme and regulates microtubule sliding in motile axonemes. Plays a critical role in the assembly of N-DRC and also stabilizes the assembly of multiple inner dynein arms and radial spokes. Coassembles with DRC1 to form a central scaffold needed for assembly of the N-DRC and its attachment to the outer doublet microtubules.</text>
</comment>
<evidence type="ECO:0000256" key="6">
    <source>
        <dbReference type="ARBA" id="ARBA00023212"/>
    </source>
</evidence>
<dbReference type="GO" id="GO:0003352">
    <property type="term" value="P:regulation of cilium movement"/>
    <property type="evidence" value="ECO:0007669"/>
    <property type="project" value="TreeGrafter"/>
</dbReference>
<evidence type="ECO:0000256" key="7">
    <source>
        <dbReference type="ARBA" id="ARBA00023273"/>
    </source>
</evidence>
<keyword evidence="2" id="KW-0963">Cytoplasm</keyword>
<evidence type="ECO:0000256" key="9">
    <source>
        <dbReference type="ARBA" id="ARBA00038424"/>
    </source>
</evidence>
<evidence type="ECO:0000256" key="10">
    <source>
        <dbReference type="ARBA" id="ARBA00040899"/>
    </source>
</evidence>
<evidence type="ECO:0000256" key="11">
    <source>
        <dbReference type="ARBA" id="ARBA00041517"/>
    </source>
</evidence>
<keyword evidence="7" id="KW-0966">Cell projection</keyword>
<keyword evidence="16" id="KW-1185">Reference proteome</keyword>
<evidence type="ECO:0000256" key="1">
    <source>
        <dbReference type="ARBA" id="ARBA00004611"/>
    </source>
</evidence>
<evidence type="ECO:0000256" key="2">
    <source>
        <dbReference type="ARBA" id="ARBA00022490"/>
    </source>
</evidence>
<feature type="coiled-coil region" evidence="13">
    <location>
        <begin position="390"/>
        <end position="424"/>
    </location>
</feature>
<dbReference type="GO" id="GO:0005858">
    <property type="term" value="C:axonemal dynein complex"/>
    <property type="evidence" value="ECO:0007669"/>
    <property type="project" value="InterPro"/>
</dbReference>
<gene>
    <name evidence="15" type="ORF">XNOV1_A039278</name>
</gene>
<accession>A0AAV1GP84</accession>
<dbReference type="GO" id="GO:0060285">
    <property type="term" value="P:cilium-dependent cell motility"/>
    <property type="evidence" value="ECO:0007669"/>
    <property type="project" value="TreeGrafter"/>
</dbReference>
<evidence type="ECO:0000256" key="13">
    <source>
        <dbReference type="SAM" id="Coils"/>
    </source>
</evidence>
<organism evidence="15 16">
    <name type="scientific">Xyrichtys novacula</name>
    <name type="common">Pearly razorfish</name>
    <name type="synonym">Hemipteronotus novacula</name>
    <dbReference type="NCBI Taxonomy" id="13765"/>
    <lineage>
        <taxon>Eukaryota</taxon>
        <taxon>Metazoa</taxon>
        <taxon>Chordata</taxon>
        <taxon>Craniata</taxon>
        <taxon>Vertebrata</taxon>
        <taxon>Euteleostomi</taxon>
        <taxon>Actinopterygii</taxon>
        <taxon>Neopterygii</taxon>
        <taxon>Teleostei</taxon>
        <taxon>Neoteleostei</taxon>
        <taxon>Acanthomorphata</taxon>
        <taxon>Eupercaria</taxon>
        <taxon>Labriformes</taxon>
        <taxon>Labridae</taxon>
        <taxon>Xyrichtys</taxon>
    </lineage>
</organism>
<dbReference type="EMBL" id="OY660878">
    <property type="protein sequence ID" value="CAJ1074869.1"/>
    <property type="molecule type" value="Genomic_DNA"/>
</dbReference>
<keyword evidence="6" id="KW-0206">Cytoskeleton</keyword>
<reference evidence="15" key="1">
    <citation type="submission" date="2023-08" db="EMBL/GenBank/DDBJ databases">
        <authorList>
            <person name="Alioto T."/>
            <person name="Alioto T."/>
            <person name="Gomez Garrido J."/>
        </authorList>
    </citation>
    <scope>NUCLEOTIDE SEQUENCE</scope>
</reference>
<name>A0AAV1GP84_XYRNO</name>
<dbReference type="PANTHER" id="PTHR21625">
    <property type="entry name" value="NYD-SP28 PROTEIN"/>
    <property type="match status" value="1"/>
</dbReference>